<reference evidence="7" key="2">
    <citation type="submission" date="2023-04" db="EMBL/GenBank/DDBJ databases">
        <authorList>
            <person name="Bruccoleri R.E."/>
            <person name="Oakeley E.J."/>
            <person name="Faust A.-M."/>
            <person name="Dessus-Babus S."/>
            <person name="Altorfer M."/>
            <person name="Burckhardt D."/>
            <person name="Oertli M."/>
            <person name="Naumann U."/>
            <person name="Petersen F."/>
            <person name="Wong J."/>
        </authorList>
    </citation>
    <scope>NUCLEOTIDE SEQUENCE</scope>
    <source>
        <strain evidence="7">GSM-AAB239-AS_SAM_17_03QT</strain>
        <tissue evidence="7">Leaf</tissue>
    </source>
</reference>
<name>A0AAX6H9T3_IRIPA</name>
<dbReference type="Pfam" id="PF13874">
    <property type="entry name" value="Nup54"/>
    <property type="match status" value="1"/>
</dbReference>
<feature type="compositionally biased region" description="Low complexity" evidence="5">
    <location>
        <begin position="79"/>
        <end position="106"/>
    </location>
</feature>
<comment type="subcellular location">
    <subcellularLocation>
        <location evidence="1">Nucleus</location>
    </subcellularLocation>
</comment>
<dbReference type="InterPro" id="IPR025712">
    <property type="entry name" value="Nup54_alpha-helical_dom"/>
</dbReference>
<evidence type="ECO:0000256" key="5">
    <source>
        <dbReference type="SAM" id="MobiDB-lite"/>
    </source>
</evidence>
<dbReference type="PANTHER" id="PTHR13000:SF0">
    <property type="entry name" value="NUCLEOPORIN P54"/>
    <property type="match status" value="1"/>
</dbReference>
<evidence type="ECO:0000256" key="3">
    <source>
        <dbReference type="ARBA" id="ARBA00023242"/>
    </source>
</evidence>
<sequence length="399" mass="43535">MFGTPSSSPSLFGTPSSSPALFGTPSSSPALFGTPSSSPALFGTPSSTPAFGTPSTPAFGTPSTPAFGTPSTPAFGSTPSPFFQQSQQQQQSPFSTPFPQQQQQHPNPSPFGGGFGTQFGNAQPQITTQMAPVTPISVSLADRDLQSIIDAYKEEPSNNKYAFRHLLFSVTDPTARVKPVGASDIMWAEAIGKLEGMESVDRERLWPQLVQGFKDLSNRLKLQDEVIVSDDERLRMTQNNVKMLQRHLQADTLPWVHRMKLKQQALQRRLLRVMRIVEALEGKGIRMPLTKPEVELADKLAGMARQLKGPGAELPKKVHNLLAVTRVHANGGVGSAYLPASARIHEQSLAEMQEVLQQQTEAIARLGNVLKRDTRDMEIIMSEDTYMADDGGERKTLKS</sequence>
<feature type="domain" description="Nucleoporin Nup54 alpha-helical" evidence="6">
    <location>
        <begin position="178"/>
        <end position="323"/>
    </location>
</feature>
<keyword evidence="3" id="KW-0539">Nucleus</keyword>
<protein>
    <submittedName>
        <fullName evidence="7">Nuclear pore complex protein NUP54</fullName>
    </submittedName>
</protein>
<reference evidence="7" key="1">
    <citation type="journal article" date="2023" name="GigaByte">
        <title>Genome assembly of the bearded iris, Iris pallida Lam.</title>
        <authorList>
            <person name="Bruccoleri R.E."/>
            <person name="Oakeley E.J."/>
            <person name="Faust A.M.E."/>
            <person name="Altorfer M."/>
            <person name="Dessus-Babus S."/>
            <person name="Burckhardt D."/>
            <person name="Oertli M."/>
            <person name="Naumann U."/>
            <person name="Petersen F."/>
            <person name="Wong J."/>
        </authorList>
    </citation>
    <scope>NUCLEOTIDE SEQUENCE</scope>
    <source>
        <strain evidence="7">GSM-AAB239-AS_SAM_17_03QT</strain>
    </source>
</reference>
<feature type="region of interest" description="Disordered" evidence="5">
    <location>
        <begin position="1"/>
        <end position="122"/>
    </location>
</feature>
<evidence type="ECO:0000256" key="2">
    <source>
        <dbReference type="ARBA" id="ARBA00022448"/>
    </source>
</evidence>
<dbReference type="PANTHER" id="PTHR13000">
    <property type="entry name" value="NUCLEOPORIN P54"/>
    <property type="match status" value="1"/>
</dbReference>
<keyword evidence="4" id="KW-0175">Coiled coil</keyword>
<accession>A0AAX6H9T3</accession>
<keyword evidence="8" id="KW-1185">Reference proteome</keyword>
<evidence type="ECO:0000256" key="4">
    <source>
        <dbReference type="SAM" id="Coils"/>
    </source>
</evidence>
<dbReference type="AlphaFoldDB" id="A0AAX6H9T3"/>
<evidence type="ECO:0000313" key="8">
    <source>
        <dbReference type="Proteomes" id="UP001140949"/>
    </source>
</evidence>
<evidence type="ECO:0000313" key="7">
    <source>
        <dbReference type="EMBL" id="KAJ6837145.1"/>
    </source>
</evidence>
<gene>
    <name evidence="7" type="ORF">M6B38_121390</name>
</gene>
<feature type="compositionally biased region" description="Low complexity" evidence="5">
    <location>
        <begin position="1"/>
        <end position="19"/>
    </location>
</feature>
<feature type="coiled-coil region" evidence="4">
    <location>
        <begin position="342"/>
        <end position="369"/>
    </location>
</feature>
<organism evidence="7 8">
    <name type="scientific">Iris pallida</name>
    <name type="common">Sweet iris</name>
    <dbReference type="NCBI Taxonomy" id="29817"/>
    <lineage>
        <taxon>Eukaryota</taxon>
        <taxon>Viridiplantae</taxon>
        <taxon>Streptophyta</taxon>
        <taxon>Embryophyta</taxon>
        <taxon>Tracheophyta</taxon>
        <taxon>Spermatophyta</taxon>
        <taxon>Magnoliopsida</taxon>
        <taxon>Liliopsida</taxon>
        <taxon>Asparagales</taxon>
        <taxon>Iridaceae</taxon>
        <taxon>Iridoideae</taxon>
        <taxon>Irideae</taxon>
        <taxon>Iris</taxon>
    </lineage>
</organism>
<keyword evidence="2" id="KW-0813">Transport</keyword>
<comment type="caution">
    <text evidence="7">The sequence shown here is derived from an EMBL/GenBank/DDBJ whole genome shotgun (WGS) entry which is preliminary data.</text>
</comment>
<dbReference type="GO" id="GO:0036228">
    <property type="term" value="P:protein localization to nuclear inner membrane"/>
    <property type="evidence" value="ECO:0007669"/>
    <property type="project" value="TreeGrafter"/>
</dbReference>
<evidence type="ECO:0000259" key="6">
    <source>
        <dbReference type="Pfam" id="PF13874"/>
    </source>
</evidence>
<dbReference type="Proteomes" id="UP001140949">
    <property type="component" value="Unassembled WGS sequence"/>
</dbReference>
<feature type="compositionally biased region" description="Polar residues" evidence="5">
    <location>
        <begin position="24"/>
        <end position="78"/>
    </location>
</feature>
<dbReference type="EMBL" id="JANAVB010011399">
    <property type="protein sequence ID" value="KAJ6837145.1"/>
    <property type="molecule type" value="Genomic_DNA"/>
</dbReference>
<dbReference type="GO" id="GO:0006999">
    <property type="term" value="P:nuclear pore organization"/>
    <property type="evidence" value="ECO:0007669"/>
    <property type="project" value="TreeGrafter"/>
</dbReference>
<dbReference type="InterPro" id="IPR024864">
    <property type="entry name" value="Nup54/Nup57/Nup44"/>
</dbReference>
<dbReference type="GO" id="GO:0044613">
    <property type="term" value="C:nuclear pore central transport channel"/>
    <property type="evidence" value="ECO:0007669"/>
    <property type="project" value="TreeGrafter"/>
</dbReference>
<evidence type="ECO:0000256" key="1">
    <source>
        <dbReference type="ARBA" id="ARBA00004123"/>
    </source>
</evidence>
<dbReference type="GO" id="GO:0017056">
    <property type="term" value="F:structural constituent of nuclear pore"/>
    <property type="evidence" value="ECO:0007669"/>
    <property type="project" value="TreeGrafter"/>
</dbReference>
<proteinExistence type="predicted"/>
<dbReference type="GO" id="GO:0006607">
    <property type="term" value="P:NLS-bearing protein import into nucleus"/>
    <property type="evidence" value="ECO:0007669"/>
    <property type="project" value="TreeGrafter"/>
</dbReference>